<evidence type="ECO:0000256" key="9">
    <source>
        <dbReference type="ARBA" id="ARBA00022989"/>
    </source>
</evidence>
<dbReference type="InterPro" id="IPR050968">
    <property type="entry name" value="Cytochrome_c_oxidase_bac_sub4"/>
</dbReference>
<evidence type="ECO:0000256" key="6">
    <source>
        <dbReference type="ARBA" id="ARBA00022475"/>
    </source>
</evidence>
<evidence type="ECO:0000256" key="8">
    <source>
        <dbReference type="ARBA" id="ARBA00022982"/>
    </source>
</evidence>
<evidence type="ECO:0000313" key="19">
    <source>
        <dbReference type="Proteomes" id="UP000249453"/>
    </source>
</evidence>
<dbReference type="GO" id="GO:0015990">
    <property type="term" value="P:electron transport coupled proton transport"/>
    <property type="evidence" value="ECO:0007669"/>
    <property type="project" value="InterPro"/>
</dbReference>
<evidence type="ECO:0000256" key="7">
    <source>
        <dbReference type="ARBA" id="ARBA00022692"/>
    </source>
</evidence>
<protein>
    <recommendedName>
        <fullName evidence="4">Cytochrome bo(3) ubiquinol oxidase subunit 4</fullName>
    </recommendedName>
    <alternativeName>
        <fullName evidence="16">Cytochrome o ubiquinol oxidase subunit 4</fullName>
    </alternativeName>
    <alternativeName>
        <fullName evidence="13">Oxidase bo(3) subunit 4</fullName>
    </alternativeName>
    <alternativeName>
        <fullName evidence="14">Ubiquinol oxidase polypeptide IV</fullName>
    </alternativeName>
    <alternativeName>
        <fullName evidence="15">Ubiquinol oxidase subunit 4</fullName>
    </alternativeName>
</protein>
<dbReference type="RefSeq" id="WP_111573822.1">
    <property type="nucleotide sequence ID" value="NZ_JBHEEY010000001.1"/>
</dbReference>
<sequence>MSTSNETHDQAAHGSVKSYLIGFVLAVILTIVPFMLAMNGYFTPGTTAAIVLGFAVIQVIVHLVYFLHLDPKSENGWNILALIFAVIILAIVLAGSIWVMHHLDTNMMPMHMTPDAVRNLP</sequence>
<evidence type="ECO:0000313" key="18">
    <source>
        <dbReference type="EMBL" id="RAK33961.1"/>
    </source>
</evidence>
<evidence type="ECO:0000256" key="1">
    <source>
        <dbReference type="ARBA" id="ARBA00004651"/>
    </source>
</evidence>
<evidence type="ECO:0000256" key="13">
    <source>
        <dbReference type="ARBA" id="ARBA00030071"/>
    </source>
</evidence>
<dbReference type="OrthoDB" id="2375888at2"/>
<comment type="subunit">
    <text evidence="3">Heterooctamer of two A chains, two B chains, two C chains and two D chains.</text>
</comment>
<comment type="caution">
    <text evidence="18">The sequence shown here is derived from an EMBL/GenBank/DDBJ whole genome shotgun (WGS) entry which is preliminary data.</text>
</comment>
<dbReference type="Proteomes" id="UP000249453">
    <property type="component" value="Unassembled WGS sequence"/>
</dbReference>
<comment type="function">
    <text evidence="12">Cytochrome bo(3) ubiquinol terminal oxidase is the component of the aerobic respiratory chain of E.coli that predominates when cells are grown at high aeration. Has proton pump activity across the membrane in addition to electron transfer, pumping 2 protons/electron.</text>
</comment>
<dbReference type="PANTHER" id="PTHR36835">
    <property type="entry name" value="CYTOCHROME BO(3) UBIQUINOL OXIDASE SUBUNIT 4"/>
    <property type="match status" value="1"/>
</dbReference>
<evidence type="ECO:0000256" key="17">
    <source>
        <dbReference type="SAM" id="Phobius"/>
    </source>
</evidence>
<feature type="transmembrane region" description="Helical" evidence="17">
    <location>
        <begin position="20"/>
        <end position="42"/>
    </location>
</feature>
<evidence type="ECO:0000256" key="4">
    <source>
        <dbReference type="ARBA" id="ARBA00014689"/>
    </source>
</evidence>
<dbReference type="Pfam" id="PF03626">
    <property type="entry name" value="COX4_pro"/>
    <property type="match status" value="1"/>
</dbReference>
<dbReference type="InterPro" id="IPR005171">
    <property type="entry name" value="Cyt_c_oxidase_su4_prok"/>
</dbReference>
<evidence type="ECO:0000256" key="5">
    <source>
        <dbReference type="ARBA" id="ARBA00022448"/>
    </source>
</evidence>
<name>A0A364JZG6_9HYPH</name>
<accession>A0A364JZG6</accession>
<dbReference type="GO" id="GO:0015078">
    <property type="term" value="F:proton transmembrane transporter activity"/>
    <property type="evidence" value="ECO:0007669"/>
    <property type="project" value="TreeGrafter"/>
</dbReference>
<comment type="subcellular location">
    <subcellularLocation>
        <location evidence="1">Cell membrane</location>
        <topology evidence="1">Multi-pass membrane protein</topology>
    </subcellularLocation>
</comment>
<evidence type="ECO:0000256" key="14">
    <source>
        <dbReference type="ARBA" id="ARBA00030211"/>
    </source>
</evidence>
<evidence type="ECO:0000256" key="12">
    <source>
        <dbReference type="ARBA" id="ARBA00025694"/>
    </source>
</evidence>
<reference evidence="18 19" key="1">
    <citation type="submission" date="2018-06" db="EMBL/GenBank/DDBJ databases">
        <title>Genomic Encyclopedia of Type Strains, Phase IV (KMG-IV): sequencing the most valuable type-strain genomes for metagenomic binning, comparative biology and taxonomic classification.</title>
        <authorList>
            <person name="Goeker M."/>
        </authorList>
    </citation>
    <scope>NUCLEOTIDE SEQUENCE [LARGE SCALE GENOMIC DNA]</scope>
    <source>
        <strain evidence="18 19">DSM 26720</strain>
    </source>
</reference>
<keyword evidence="11 17" id="KW-0472">Membrane</keyword>
<dbReference type="PANTHER" id="PTHR36835:SF1">
    <property type="entry name" value="CYTOCHROME BO(3) UBIQUINOL OXIDASE SUBUNIT 4"/>
    <property type="match status" value="1"/>
</dbReference>
<evidence type="ECO:0000256" key="11">
    <source>
        <dbReference type="ARBA" id="ARBA00023136"/>
    </source>
</evidence>
<comment type="similarity">
    <text evidence="2">Belongs to the cytochrome c oxidase bacterial subunit 4 family.</text>
</comment>
<dbReference type="GO" id="GO:0009486">
    <property type="term" value="F:cytochrome bo3 ubiquinol oxidase activity"/>
    <property type="evidence" value="ECO:0007669"/>
    <property type="project" value="InterPro"/>
</dbReference>
<keyword evidence="9 17" id="KW-1133">Transmembrane helix</keyword>
<dbReference type="AlphaFoldDB" id="A0A364JZG6"/>
<keyword evidence="10" id="KW-0560">Oxidoreductase</keyword>
<keyword evidence="7 17" id="KW-0812">Transmembrane</keyword>
<gene>
    <name evidence="18" type="ORF">C7374_101288</name>
</gene>
<dbReference type="EMBL" id="QLMK01000001">
    <property type="protein sequence ID" value="RAK33961.1"/>
    <property type="molecule type" value="Genomic_DNA"/>
</dbReference>
<evidence type="ECO:0000256" key="10">
    <source>
        <dbReference type="ARBA" id="ARBA00023002"/>
    </source>
</evidence>
<feature type="transmembrane region" description="Helical" evidence="17">
    <location>
        <begin position="48"/>
        <end position="67"/>
    </location>
</feature>
<evidence type="ECO:0000256" key="3">
    <source>
        <dbReference type="ARBA" id="ARBA00011700"/>
    </source>
</evidence>
<keyword evidence="6" id="KW-1003">Cell membrane</keyword>
<feature type="transmembrane region" description="Helical" evidence="17">
    <location>
        <begin position="79"/>
        <end position="100"/>
    </location>
</feature>
<evidence type="ECO:0000256" key="16">
    <source>
        <dbReference type="ARBA" id="ARBA00032185"/>
    </source>
</evidence>
<dbReference type="GO" id="GO:0019646">
    <property type="term" value="P:aerobic electron transport chain"/>
    <property type="evidence" value="ECO:0007669"/>
    <property type="project" value="TreeGrafter"/>
</dbReference>
<proteinExistence type="inferred from homology"/>
<evidence type="ECO:0000256" key="15">
    <source>
        <dbReference type="ARBA" id="ARBA00031887"/>
    </source>
</evidence>
<dbReference type="GO" id="GO:0005886">
    <property type="term" value="C:plasma membrane"/>
    <property type="evidence" value="ECO:0007669"/>
    <property type="project" value="UniProtKB-SubCell"/>
</dbReference>
<dbReference type="NCBIfam" id="TIGR02847">
    <property type="entry name" value="CyoD"/>
    <property type="match status" value="1"/>
</dbReference>
<dbReference type="GO" id="GO:0009319">
    <property type="term" value="C:cytochrome o ubiquinol oxidase complex"/>
    <property type="evidence" value="ECO:0007669"/>
    <property type="project" value="TreeGrafter"/>
</dbReference>
<keyword evidence="8" id="KW-0249">Electron transport</keyword>
<dbReference type="InterPro" id="IPR014210">
    <property type="entry name" value="Cyt_o_ubiqinol_oxidase_su4"/>
</dbReference>
<evidence type="ECO:0000256" key="2">
    <source>
        <dbReference type="ARBA" id="ARBA00008079"/>
    </source>
</evidence>
<keyword evidence="19" id="KW-1185">Reference proteome</keyword>
<keyword evidence="5" id="KW-0813">Transport</keyword>
<organism evidence="18 19">
    <name type="scientific">Falsochrobactrum ovis</name>
    <dbReference type="NCBI Taxonomy" id="1293442"/>
    <lineage>
        <taxon>Bacteria</taxon>
        <taxon>Pseudomonadati</taxon>
        <taxon>Pseudomonadota</taxon>
        <taxon>Alphaproteobacteria</taxon>
        <taxon>Hyphomicrobiales</taxon>
        <taxon>Brucellaceae</taxon>
        <taxon>Falsochrobactrum</taxon>
    </lineage>
</organism>